<name>A0ABY7T645_9SPHI</name>
<evidence type="ECO:0000313" key="3">
    <source>
        <dbReference type="Proteomes" id="UP001216139"/>
    </source>
</evidence>
<accession>A0ABY7T645</accession>
<dbReference type="Gene3D" id="3.30.70.1320">
    <property type="entry name" value="Multidrug efflux transporter AcrB pore domain like"/>
    <property type="match status" value="1"/>
</dbReference>
<dbReference type="Gene3D" id="3.30.70.1440">
    <property type="entry name" value="Multidrug efflux transporter AcrB pore domain"/>
    <property type="match status" value="1"/>
</dbReference>
<feature type="transmembrane region" description="Helical" evidence="1">
    <location>
        <begin position="337"/>
        <end position="353"/>
    </location>
</feature>
<evidence type="ECO:0000313" key="2">
    <source>
        <dbReference type="EMBL" id="WCT11954.1"/>
    </source>
</evidence>
<keyword evidence="3" id="KW-1185">Reference proteome</keyword>
<feature type="transmembrane region" description="Helical" evidence="1">
    <location>
        <begin position="960"/>
        <end position="982"/>
    </location>
</feature>
<dbReference type="Gene3D" id="1.20.1640.10">
    <property type="entry name" value="Multidrug efflux transporter AcrB transmembrane domain"/>
    <property type="match status" value="2"/>
</dbReference>
<protein>
    <submittedName>
        <fullName evidence="2">Efflux RND transporter permease subunit</fullName>
    </submittedName>
</protein>
<feature type="transmembrane region" description="Helical" evidence="1">
    <location>
        <begin position="988"/>
        <end position="1014"/>
    </location>
</feature>
<keyword evidence="1" id="KW-0472">Membrane</keyword>
<feature type="transmembrane region" description="Helical" evidence="1">
    <location>
        <begin position="386"/>
        <end position="411"/>
    </location>
</feature>
<dbReference type="EMBL" id="CP117167">
    <property type="protein sequence ID" value="WCT11954.1"/>
    <property type="molecule type" value="Genomic_DNA"/>
</dbReference>
<dbReference type="SUPFAM" id="SSF82866">
    <property type="entry name" value="Multidrug efflux transporter AcrB transmembrane domain"/>
    <property type="match status" value="2"/>
</dbReference>
<feature type="transmembrane region" description="Helical" evidence="1">
    <location>
        <begin position="858"/>
        <end position="877"/>
    </location>
</feature>
<proteinExistence type="predicted"/>
<reference evidence="2 3" key="1">
    <citation type="submission" date="2023-02" db="EMBL/GenBank/DDBJ databases">
        <title>Genome sequence of Mucilaginibacter jinjuensis strain KACC 16571.</title>
        <authorList>
            <person name="Kim S."/>
            <person name="Heo J."/>
            <person name="Kwon S.-W."/>
        </authorList>
    </citation>
    <scope>NUCLEOTIDE SEQUENCE [LARGE SCALE GENOMIC DNA]</scope>
    <source>
        <strain evidence="2 3">KACC 16571</strain>
    </source>
</reference>
<dbReference type="SUPFAM" id="SSF82693">
    <property type="entry name" value="Multidrug efflux transporter AcrB pore domain, PN1, PN2, PC1 and PC2 subdomains"/>
    <property type="match status" value="3"/>
</dbReference>
<keyword evidence="1" id="KW-1133">Transmembrane helix</keyword>
<dbReference type="Proteomes" id="UP001216139">
    <property type="component" value="Chromosome"/>
</dbReference>
<sequence>MSLSSTSIKRPVLATVLSVVIVVFGIIGYKFLGTRDFPSVDPPIITVQTSYSGANAEVIESQITEPLEKAINGVQGIRNISSTSSVGSSTITVEFTLDADLETAANDVRDKVSQAQRQLPQDIDAPPVVTKADANSDNIITLTVSSNTRNITQVDDYAENVLQEGLQTIPGVSQINIQGQRQYAMRLWIDPAKLSSYKLAATDVRDALNAENVELPAGKIEGNNTELTIRALGKLTTEKEFNNLIIRADSNRVIHLRDIGYAVMGSANEETALKESGVPEVGLAIVPQPGANYVQIAKDFYKRLEQIKKDLPPDISVKVALDNTRFINQSIEEVEETLVISFILVVIIIYLFFRDWLIAFRPLIDIPVSLIGTFFIMYIFGFSINILTLLGIVLATGLVVDDGIVVTENIYKKVEEGMPIRKAAFEGSAEIFFAVISTSVTLAAVFLPIVFLEGFTGRLFREFAIVVAGSVLISAFVSLSLTPMLNVKLIRKNQKKSNFYLKTEPFFQRMNNAYTETLVSFMKRRWVSIVIIVISLGLIGILAKTTKSELAPLDDRSLLRYSVTGSEGASYEFMTKYMNNISQLVEDSIPEANVNISVISPGSGGGGSANSGFGRIGLVAPDKRKRSQQEIADWLSKKLSKYSDARALVIQEQTISGGGSGSRTSLPVQFVIQNQDFEKIRKALPTFFAEVSKDPVFAGTDVNLKFTKPELTVVTDRDRARDLGVSVSDIASTLQLYYSAGRINYFLMSGKQYQVIAQVDRANRDAPLDLKSIYVRSNRGNLVQLDNVVHISEDATPPSIYHFNRYKSATVQAGLAPGYTVGDGIAEMQKIANQTFDSSFSTALSGPSRDYAESSSNILFAFGFALLLIYLVLAAQFESFIDPFIVMFTVPLAIAGAFVSLWLFDQTLNIFSEIGMITLVGLVTKNGILIVEFANQRMEHDGLSKYDAVVEAAGARLRPILMTSLAVVLGSVPIAFALGAGAKSRVSLGIVIMGGMLFSLILTLYVIPVMYMMFGSKTRRDPDKEPLETTDELAHVEPKLIENL</sequence>
<keyword evidence="1" id="KW-0812">Transmembrane</keyword>
<feature type="transmembrane region" description="Helical" evidence="1">
    <location>
        <begin position="431"/>
        <end position="451"/>
    </location>
</feature>
<feature type="transmembrane region" description="Helical" evidence="1">
    <location>
        <begin position="12"/>
        <end position="32"/>
    </location>
</feature>
<dbReference type="PANTHER" id="PTHR32063">
    <property type="match status" value="1"/>
</dbReference>
<feature type="transmembrane region" description="Helical" evidence="1">
    <location>
        <begin position="910"/>
        <end position="931"/>
    </location>
</feature>
<feature type="transmembrane region" description="Helical" evidence="1">
    <location>
        <begin position="526"/>
        <end position="543"/>
    </location>
</feature>
<dbReference type="InterPro" id="IPR027463">
    <property type="entry name" value="AcrB_DN_DC_subdom"/>
</dbReference>
<dbReference type="SUPFAM" id="SSF82714">
    <property type="entry name" value="Multidrug efflux transporter AcrB TolC docking domain, DN and DC subdomains"/>
    <property type="match status" value="2"/>
</dbReference>
<dbReference type="RefSeq" id="WP_273630157.1">
    <property type="nucleotide sequence ID" value="NZ_CP117167.1"/>
</dbReference>
<organism evidence="2 3">
    <name type="scientific">Mucilaginibacter jinjuensis</name>
    <dbReference type="NCBI Taxonomy" id="1176721"/>
    <lineage>
        <taxon>Bacteria</taxon>
        <taxon>Pseudomonadati</taxon>
        <taxon>Bacteroidota</taxon>
        <taxon>Sphingobacteriia</taxon>
        <taxon>Sphingobacteriales</taxon>
        <taxon>Sphingobacteriaceae</taxon>
        <taxon>Mucilaginibacter</taxon>
    </lineage>
</organism>
<feature type="transmembrane region" description="Helical" evidence="1">
    <location>
        <begin position="884"/>
        <end position="904"/>
    </location>
</feature>
<dbReference type="PANTHER" id="PTHR32063:SF28">
    <property type="entry name" value="BLR2861 PROTEIN"/>
    <property type="match status" value="1"/>
</dbReference>
<dbReference type="InterPro" id="IPR001036">
    <property type="entry name" value="Acrflvin-R"/>
</dbReference>
<dbReference type="Pfam" id="PF00873">
    <property type="entry name" value="ACR_tran"/>
    <property type="match status" value="1"/>
</dbReference>
<evidence type="ECO:0000256" key="1">
    <source>
        <dbReference type="SAM" id="Phobius"/>
    </source>
</evidence>
<dbReference type="Gene3D" id="3.30.70.1430">
    <property type="entry name" value="Multidrug efflux transporter AcrB pore domain"/>
    <property type="match status" value="2"/>
</dbReference>
<dbReference type="PRINTS" id="PR00702">
    <property type="entry name" value="ACRIFLAVINRP"/>
</dbReference>
<gene>
    <name evidence="2" type="ORF">PQO05_24790</name>
</gene>
<dbReference type="Gene3D" id="3.30.2090.10">
    <property type="entry name" value="Multidrug efflux transporter AcrB TolC docking domain, DN and DC subdomains"/>
    <property type="match status" value="2"/>
</dbReference>
<feature type="transmembrane region" description="Helical" evidence="1">
    <location>
        <begin position="463"/>
        <end position="487"/>
    </location>
</feature>